<evidence type="ECO:0000313" key="2">
    <source>
        <dbReference type="Proteomes" id="UP001212152"/>
    </source>
</evidence>
<evidence type="ECO:0000313" key="1">
    <source>
        <dbReference type="EMBL" id="KAJ3178799.1"/>
    </source>
</evidence>
<dbReference type="PANTHER" id="PTHR28360">
    <property type="entry name" value="DYNACTIN SUBUNIT 3"/>
    <property type="match status" value="1"/>
</dbReference>
<dbReference type="GO" id="GO:0005869">
    <property type="term" value="C:dynactin complex"/>
    <property type="evidence" value="ECO:0007669"/>
    <property type="project" value="InterPro"/>
</dbReference>
<dbReference type="Proteomes" id="UP001212152">
    <property type="component" value="Unassembled WGS sequence"/>
</dbReference>
<dbReference type="PANTHER" id="PTHR28360:SF1">
    <property type="entry name" value="DYNACTIN SUBUNIT 3"/>
    <property type="match status" value="1"/>
</dbReference>
<name>A0AAD5XQM7_9FUNG</name>
<sequence length="290" mass="31937">MPNPPTPVSNGDIALKLAPGTDPHAVAQRLDLAYIGQVGELADHHVFRRQSDESDEAVTARASAAPEVLHVSIQVARNMRRPRENVIPVEEQDDAISQLDERLAHLEALTAPSLLAVTANGKGEDLKGSLLRSLQDVQEKLTRFARERRAIGAFLQKYGQVRDLLQAGHDFDESSGLDVVTKREILLSAEEDLVFHARELKQIATLKAELDNPTLKALGPMISRLATVEAQSLPLAQTESAIRERLLAAVNSYNQQVNSLSDLFILYEDMVSDLEVKVSQIEREMDGQNA</sequence>
<dbReference type="AlphaFoldDB" id="A0AAD5XQM7"/>
<dbReference type="InterPro" id="IPR009991">
    <property type="entry name" value="DCTN3"/>
</dbReference>
<protein>
    <submittedName>
        <fullName evidence="1">Uncharacterized protein</fullName>
    </submittedName>
</protein>
<dbReference type="Pfam" id="PF07426">
    <property type="entry name" value="Dynactin_p22"/>
    <property type="match status" value="1"/>
</dbReference>
<accession>A0AAD5XQM7</accession>
<organism evidence="1 2">
    <name type="scientific">Geranomyces variabilis</name>
    <dbReference type="NCBI Taxonomy" id="109894"/>
    <lineage>
        <taxon>Eukaryota</taxon>
        <taxon>Fungi</taxon>
        <taxon>Fungi incertae sedis</taxon>
        <taxon>Chytridiomycota</taxon>
        <taxon>Chytridiomycota incertae sedis</taxon>
        <taxon>Chytridiomycetes</taxon>
        <taxon>Spizellomycetales</taxon>
        <taxon>Powellomycetaceae</taxon>
        <taxon>Geranomyces</taxon>
    </lineage>
</organism>
<dbReference type="GO" id="GO:0061640">
    <property type="term" value="P:cytoskeleton-dependent cytokinesis"/>
    <property type="evidence" value="ECO:0007669"/>
    <property type="project" value="InterPro"/>
</dbReference>
<comment type="caution">
    <text evidence="1">The sequence shown here is derived from an EMBL/GenBank/DDBJ whole genome shotgun (WGS) entry which is preliminary data.</text>
</comment>
<proteinExistence type="predicted"/>
<keyword evidence="2" id="KW-1185">Reference proteome</keyword>
<dbReference type="EMBL" id="JADGJQ010000024">
    <property type="protein sequence ID" value="KAJ3178799.1"/>
    <property type="molecule type" value="Genomic_DNA"/>
</dbReference>
<gene>
    <name evidence="1" type="ORF">HDU87_003354</name>
</gene>
<reference evidence="1" key="1">
    <citation type="submission" date="2020-05" db="EMBL/GenBank/DDBJ databases">
        <title>Phylogenomic resolution of chytrid fungi.</title>
        <authorList>
            <person name="Stajich J.E."/>
            <person name="Amses K."/>
            <person name="Simmons R."/>
            <person name="Seto K."/>
            <person name="Myers J."/>
            <person name="Bonds A."/>
            <person name="Quandt C.A."/>
            <person name="Barry K."/>
            <person name="Liu P."/>
            <person name="Grigoriev I."/>
            <person name="Longcore J.E."/>
            <person name="James T.Y."/>
        </authorList>
    </citation>
    <scope>NUCLEOTIDE SEQUENCE</scope>
    <source>
        <strain evidence="1">JEL0379</strain>
    </source>
</reference>